<comment type="function">
    <text evidence="7">Catalyzes the initial step of the lipid cycle reactions in the biosynthesis of the cell wall peptidoglycan: transfers peptidoglycan precursor phospho-MurNAc-pentapeptide from UDP-MurNAc-pentapeptide onto the lipid carrier undecaprenyl phosphate, yielding undecaprenyl-pyrophosphoryl-MurNAc-pentapeptide, known as lipid I.</text>
</comment>
<sequence length="360" mass="40338">MEIQLLHLFLSALISLILYPVWIKFVYKYQMGEDVRGDGPQTHLVKKGTPTMGGLVFVLTVGLVTFLFNRSRDQTPFPLFVASLAGLFGLMEDLSKVYRKSGLPGFFEYHFGTLSLGKFGIILSKTILKPWTLFIEFWRLVGSKTDVGIQTHQKFLIQAVIAGFVSYWTYFKLGWDYLWVPLIGNIHIGIGYPIFIFLLFIAVLNFVAFTDGLDGLAGGLSFFAICAFWVISALFGLNSLSAFCATFIGALLPFLYFNIYPARVFMGNVGSHVLGATLVLLGILLHREIALIPILMVFLVDGISSPLQQLSVKLTGKRVFLMAPLHHHFELLGWPETKVTLRFWLFGILFAFVGIFVALL</sequence>
<comment type="similarity">
    <text evidence="2 7">Belongs to the glycosyltransferase 4 family. MraY subfamily.</text>
</comment>
<dbReference type="CDD" id="cd06852">
    <property type="entry name" value="GT_MraY"/>
    <property type="match status" value="1"/>
</dbReference>
<keyword evidence="6 7" id="KW-0472">Membrane</keyword>
<keyword evidence="7" id="KW-0460">Magnesium</keyword>
<dbReference type="GO" id="GO:0071555">
    <property type="term" value="P:cell wall organization"/>
    <property type="evidence" value="ECO:0007669"/>
    <property type="project" value="UniProtKB-KW"/>
</dbReference>
<accession>A0A2H0XAU6</accession>
<dbReference type="GO" id="GO:0051992">
    <property type="term" value="F:UDP-N-acetylmuramoyl-L-alanyl-D-glutamyl-meso-2,6-diaminopimelyl-D-alanyl-D-alanine:undecaprenyl-phosphate transferase activity"/>
    <property type="evidence" value="ECO:0007669"/>
    <property type="project" value="RHEA"/>
</dbReference>
<evidence type="ECO:0000256" key="5">
    <source>
        <dbReference type="ARBA" id="ARBA00022989"/>
    </source>
</evidence>
<evidence type="ECO:0000256" key="1">
    <source>
        <dbReference type="ARBA" id="ARBA00004141"/>
    </source>
</evidence>
<dbReference type="PANTHER" id="PTHR22926:SF5">
    <property type="entry name" value="PHOSPHO-N-ACETYLMURAMOYL-PENTAPEPTIDE-TRANSFERASE HOMOLOG"/>
    <property type="match status" value="1"/>
</dbReference>
<dbReference type="PANTHER" id="PTHR22926">
    <property type="entry name" value="PHOSPHO-N-ACETYLMURAMOYL-PENTAPEPTIDE-TRANSFERASE"/>
    <property type="match status" value="1"/>
</dbReference>
<feature type="transmembrane region" description="Helical" evidence="7">
    <location>
        <begin position="6"/>
        <end position="27"/>
    </location>
</feature>
<keyword evidence="5 7" id="KW-1133">Transmembrane helix</keyword>
<feature type="transmembrane region" description="Helical" evidence="7">
    <location>
        <begin position="177"/>
        <end position="204"/>
    </location>
</feature>
<dbReference type="GO" id="GO:0005886">
    <property type="term" value="C:plasma membrane"/>
    <property type="evidence" value="ECO:0007669"/>
    <property type="project" value="UniProtKB-SubCell"/>
</dbReference>
<feature type="transmembrane region" description="Helical" evidence="7">
    <location>
        <begin position="216"/>
        <end position="234"/>
    </location>
</feature>
<dbReference type="EC" id="2.7.8.13" evidence="7"/>
<keyword evidence="3 7" id="KW-0808">Transferase</keyword>
<feature type="transmembrane region" description="Helical" evidence="7">
    <location>
        <begin position="48"/>
        <end position="68"/>
    </location>
</feature>
<evidence type="ECO:0000256" key="7">
    <source>
        <dbReference type="HAMAP-Rule" id="MF_00038"/>
    </source>
</evidence>
<dbReference type="UniPathway" id="UPA00219"/>
<comment type="catalytic activity">
    <reaction evidence="7">
        <text>UDP-N-acetyl-alpha-D-muramoyl-L-alanyl-gamma-D-glutamyl-meso-2,6-diaminopimeloyl-D-alanyl-D-alanine + di-trans,octa-cis-undecaprenyl phosphate = di-trans,octa-cis-undecaprenyl diphospho-N-acetyl-alpha-D-muramoyl-L-alanyl-D-glutamyl-meso-2,6-diaminopimeloyl-D-alanyl-D-alanine + UMP</text>
        <dbReference type="Rhea" id="RHEA:28386"/>
        <dbReference type="ChEBI" id="CHEBI:57865"/>
        <dbReference type="ChEBI" id="CHEBI:60392"/>
        <dbReference type="ChEBI" id="CHEBI:61386"/>
        <dbReference type="ChEBI" id="CHEBI:61387"/>
        <dbReference type="EC" id="2.7.8.13"/>
    </reaction>
</comment>
<keyword evidence="7" id="KW-0131">Cell cycle</keyword>
<protein>
    <recommendedName>
        <fullName evidence="7">Phospho-N-acetylmuramoyl-pentapeptide-transferase</fullName>
        <ecNumber evidence="7">2.7.8.13</ecNumber>
    </recommendedName>
    <alternativeName>
        <fullName evidence="7">UDP-MurNAc-pentapeptide phosphotransferase</fullName>
    </alternativeName>
</protein>
<keyword evidence="7" id="KW-0573">Peptidoglycan synthesis</keyword>
<feature type="transmembrane region" description="Helical" evidence="7">
    <location>
        <begin position="240"/>
        <end position="261"/>
    </location>
</feature>
<feature type="transmembrane region" description="Helical" evidence="7">
    <location>
        <begin position="273"/>
        <end position="300"/>
    </location>
</feature>
<keyword evidence="7" id="KW-1003">Cell membrane</keyword>
<dbReference type="InterPro" id="IPR000715">
    <property type="entry name" value="Glycosyl_transferase_4"/>
</dbReference>
<dbReference type="InterPro" id="IPR018480">
    <property type="entry name" value="PNAcMuramoyl-5peptid_Trfase_CS"/>
</dbReference>
<evidence type="ECO:0000256" key="4">
    <source>
        <dbReference type="ARBA" id="ARBA00022692"/>
    </source>
</evidence>
<evidence type="ECO:0000256" key="3">
    <source>
        <dbReference type="ARBA" id="ARBA00022679"/>
    </source>
</evidence>
<comment type="subcellular location">
    <subcellularLocation>
        <location evidence="7">Cell membrane</location>
        <topology evidence="7">Multi-pass membrane protein</topology>
    </subcellularLocation>
    <subcellularLocation>
        <location evidence="1">Membrane</location>
        <topology evidence="1">Multi-pass membrane protein</topology>
    </subcellularLocation>
</comment>
<evidence type="ECO:0000313" key="9">
    <source>
        <dbReference type="Proteomes" id="UP000231252"/>
    </source>
</evidence>
<dbReference type="EMBL" id="PEYU01000093">
    <property type="protein sequence ID" value="PIS22043.1"/>
    <property type="molecule type" value="Genomic_DNA"/>
</dbReference>
<comment type="cofactor">
    <cofactor evidence="7">
        <name>Mg(2+)</name>
        <dbReference type="ChEBI" id="CHEBI:18420"/>
    </cofactor>
</comment>
<dbReference type="HAMAP" id="MF_00038">
    <property type="entry name" value="MraY"/>
    <property type="match status" value="1"/>
</dbReference>
<dbReference type="GO" id="GO:0051301">
    <property type="term" value="P:cell division"/>
    <property type="evidence" value="ECO:0007669"/>
    <property type="project" value="UniProtKB-KW"/>
</dbReference>
<dbReference type="PROSITE" id="PS01347">
    <property type="entry name" value="MRAY_1"/>
    <property type="match status" value="1"/>
</dbReference>
<dbReference type="GO" id="GO:0046872">
    <property type="term" value="F:metal ion binding"/>
    <property type="evidence" value="ECO:0007669"/>
    <property type="project" value="UniProtKB-KW"/>
</dbReference>
<gene>
    <name evidence="7" type="primary">mraY</name>
    <name evidence="8" type="ORF">COT50_04070</name>
</gene>
<comment type="caution">
    <text evidence="8">The sequence shown here is derived from an EMBL/GenBank/DDBJ whole genome shotgun (WGS) entry which is preliminary data.</text>
</comment>
<dbReference type="GO" id="GO:0009252">
    <property type="term" value="P:peptidoglycan biosynthetic process"/>
    <property type="evidence" value="ECO:0007669"/>
    <property type="project" value="UniProtKB-UniRule"/>
</dbReference>
<feature type="transmembrane region" description="Helical" evidence="7">
    <location>
        <begin position="155"/>
        <end position="171"/>
    </location>
</feature>
<organism evidence="8 9">
    <name type="scientific">candidate division WWE3 bacterium CG08_land_8_20_14_0_20_41_10</name>
    <dbReference type="NCBI Taxonomy" id="1975085"/>
    <lineage>
        <taxon>Bacteria</taxon>
        <taxon>Katanobacteria</taxon>
    </lineage>
</organism>
<keyword evidence="7" id="KW-0961">Cell wall biogenesis/degradation</keyword>
<dbReference type="Pfam" id="PF10555">
    <property type="entry name" value="MraY_sig1"/>
    <property type="match status" value="1"/>
</dbReference>
<proteinExistence type="inferred from homology"/>
<dbReference type="AlphaFoldDB" id="A0A2H0XAU6"/>
<dbReference type="GO" id="GO:0008963">
    <property type="term" value="F:phospho-N-acetylmuramoyl-pentapeptide-transferase activity"/>
    <property type="evidence" value="ECO:0007669"/>
    <property type="project" value="UniProtKB-UniRule"/>
</dbReference>
<dbReference type="GO" id="GO:0008360">
    <property type="term" value="P:regulation of cell shape"/>
    <property type="evidence" value="ECO:0007669"/>
    <property type="project" value="UniProtKB-KW"/>
</dbReference>
<comment type="pathway">
    <text evidence="7">Cell wall biogenesis; peptidoglycan biosynthesis.</text>
</comment>
<evidence type="ECO:0000256" key="2">
    <source>
        <dbReference type="ARBA" id="ARBA00005583"/>
    </source>
</evidence>
<keyword evidence="7" id="KW-0132">Cell division</keyword>
<dbReference type="Proteomes" id="UP000231252">
    <property type="component" value="Unassembled WGS sequence"/>
</dbReference>
<name>A0A2H0XAU6_UNCKA</name>
<evidence type="ECO:0000313" key="8">
    <source>
        <dbReference type="EMBL" id="PIS22043.1"/>
    </source>
</evidence>
<dbReference type="Pfam" id="PF00953">
    <property type="entry name" value="Glycos_transf_4"/>
    <property type="match status" value="1"/>
</dbReference>
<evidence type="ECO:0000256" key="6">
    <source>
        <dbReference type="ARBA" id="ARBA00023136"/>
    </source>
</evidence>
<feature type="transmembrane region" description="Helical" evidence="7">
    <location>
        <begin position="341"/>
        <end position="359"/>
    </location>
</feature>
<dbReference type="InterPro" id="IPR003524">
    <property type="entry name" value="PNAcMuramoyl-5peptid_Trfase"/>
</dbReference>
<keyword evidence="7" id="KW-0133">Cell shape</keyword>
<keyword evidence="7" id="KW-0479">Metal-binding</keyword>
<reference evidence="9" key="1">
    <citation type="submission" date="2017-09" db="EMBL/GenBank/DDBJ databases">
        <title>Depth-based differentiation of microbial function through sediment-hosted aquifers and enrichment of novel symbionts in the deep terrestrial subsurface.</title>
        <authorList>
            <person name="Probst A.J."/>
            <person name="Ladd B."/>
            <person name="Jarett J.K."/>
            <person name="Geller-Mcgrath D.E."/>
            <person name="Sieber C.M.K."/>
            <person name="Emerson J.B."/>
            <person name="Anantharaman K."/>
            <person name="Thomas B.C."/>
            <person name="Malmstrom R."/>
            <person name="Stieglmeier M."/>
            <person name="Klingl A."/>
            <person name="Woyke T."/>
            <person name="Ryan C.M."/>
            <person name="Banfield J.F."/>
        </authorList>
    </citation>
    <scope>NUCLEOTIDE SEQUENCE [LARGE SCALE GENOMIC DNA]</scope>
</reference>
<keyword evidence="4 7" id="KW-0812">Transmembrane</keyword>